<reference evidence="2" key="1">
    <citation type="journal article" date="2019" name="Int. J. Syst. Evol. Microbiol.">
        <title>The Global Catalogue of Microorganisms (GCM) 10K type strain sequencing project: providing services to taxonomists for standard genome sequencing and annotation.</title>
        <authorList>
            <consortium name="The Broad Institute Genomics Platform"/>
            <consortium name="The Broad Institute Genome Sequencing Center for Infectious Disease"/>
            <person name="Wu L."/>
            <person name="Ma J."/>
        </authorList>
    </citation>
    <scope>NUCLEOTIDE SEQUENCE [LARGE SCALE GENOMIC DNA]</scope>
    <source>
        <strain evidence="2">CGMCC 4.7241</strain>
    </source>
</reference>
<dbReference type="Proteomes" id="UP001595699">
    <property type="component" value="Unassembled WGS sequence"/>
</dbReference>
<sequence length="442" mass="50093">MFFKEVVASLYAWDLLDENVDHALDVLQRETRTNSTYLVALMHDEKRPLTDFYYPHNPRRKVYWTEDSRAYWRPSPDGYERIKPRLSDSDELAGTDWMQVLIDASRARGMSVGAELSHTWIDKERTRTELADCVQRDVYGNPFDGQVCFNNPDVRAYAKALYVDLAANYDIDYVMTCVRGFNPGRGEGADTELGRLVGTTHGGCFCDSCQARAEAHGVDWAALTERLRWLADGYDRFNHKQNFELRLLLASTANITSLLVELPELYAFLKFRADSLTEFFAEVRTAVKDVSPRTDLRLNHYAGHPELMGLDLRSVAKQLDSIRSSDYAEQSGDPARMEWKRGYLHNIRRTVGLDMYFLSAVSPRPKATPELVEQGVRISAECGADALTIGHYDGSWLDCLRAVKSGLDKVGIEIRPDLPMWQRAAPALDGNPPHEIVPSSRS</sequence>
<dbReference type="SUPFAM" id="SSF51445">
    <property type="entry name" value="(Trans)glycosidases"/>
    <property type="match status" value="1"/>
</dbReference>
<dbReference type="Gene3D" id="3.20.20.80">
    <property type="entry name" value="Glycosidases"/>
    <property type="match status" value="1"/>
</dbReference>
<dbReference type="EMBL" id="JBHRZH010000020">
    <property type="protein sequence ID" value="MFC3763684.1"/>
    <property type="molecule type" value="Genomic_DNA"/>
</dbReference>
<dbReference type="RefSeq" id="WP_205118559.1">
    <property type="nucleotide sequence ID" value="NZ_JAFBCM010000001.1"/>
</dbReference>
<evidence type="ECO:0000313" key="2">
    <source>
        <dbReference type="Proteomes" id="UP001595699"/>
    </source>
</evidence>
<dbReference type="InterPro" id="IPR017853">
    <property type="entry name" value="GH"/>
</dbReference>
<comment type="caution">
    <text evidence="1">The sequence shown here is derived from an EMBL/GenBank/DDBJ whole genome shotgun (WGS) entry which is preliminary data.</text>
</comment>
<proteinExistence type="predicted"/>
<keyword evidence="2" id="KW-1185">Reference proteome</keyword>
<name>A0ABV7YFV4_9ACTN</name>
<evidence type="ECO:0000313" key="1">
    <source>
        <dbReference type="EMBL" id="MFC3763684.1"/>
    </source>
</evidence>
<protein>
    <submittedName>
        <fullName evidence="1">Uncharacterized protein</fullName>
    </submittedName>
</protein>
<organism evidence="1 2">
    <name type="scientific">Tenggerimyces flavus</name>
    <dbReference type="NCBI Taxonomy" id="1708749"/>
    <lineage>
        <taxon>Bacteria</taxon>
        <taxon>Bacillati</taxon>
        <taxon>Actinomycetota</taxon>
        <taxon>Actinomycetes</taxon>
        <taxon>Propionibacteriales</taxon>
        <taxon>Nocardioidaceae</taxon>
        <taxon>Tenggerimyces</taxon>
    </lineage>
</organism>
<gene>
    <name evidence="1" type="ORF">ACFOUW_22795</name>
</gene>
<accession>A0ABV7YFV4</accession>